<sequence length="340" mass="38262">MHFPSPTCSSRHPPHPQADPNLFDDPVQLARELDSLRPFLSLPAVVRKDDEFEGMSFVAPGESCMVRGVLLPCGYRGWQEGFFIRWEDMQMLDGSTARAAVVGFMRSHSGPLHGHFYARWMEIYFPRHQTALGPFEHTWINDLMRARAIYAVVFCTASQVLGPNPPQSAFRDPQPYWLPGFIQGIQATFLPDWTRRQLYPALAQNFDPGLVTLRHWTGASCGRQDVYIGASFLATRDGLDAIAILDARAARPLPPRALEGRVVRFSRLHVAPSGRDWASEMLALNSVRMGERGDAYRLWPGGSLGYHCACPDFWTKGCTRWLRAGGCRAEDSFSPPKTRR</sequence>
<dbReference type="EMBL" id="BPQB01000015">
    <property type="protein sequence ID" value="GJE90224.1"/>
    <property type="molecule type" value="Genomic_DNA"/>
</dbReference>
<keyword evidence="3" id="KW-1185">Reference proteome</keyword>
<name>A0A9P3G9D2_9APHY</name>
<feature type="compositionally biased region" description="Polar residues" evidence="1">
    <location>
        <begin position="1"/>
        <end position="10"/>
    </location>
</feature>
<dbReference type="Proteomes" id="UP000703269">
    <property type="component" value="Unassembled WGS sequence"/>
</dbReference>
<reference evidence="2 3" key="1">
    <citation type="submission" date="2021-08" db="EMBL/GenBank/DDBJ databases">
        <title>Draft Genome Sequence of Phanerochaete sordida strain YK-624.</title>
        <authorList>
            <person name="Mori T."/>
            <person name="Dohra H."/>
            <person name="Suzuki T."/>
            <person name="Kawagishi H."/>
            <person name="Hirai H."/>
        </authorList>
    </citation>
    <scope>NUCLEOTIDE SEQUENCE [LARGE SCALE GENOMIC DNA]</scope>
    <source>
        <strain evidence="2 3">YK-624</strain>
    </source>
</reference>
<proteinExistence type="predicted"/>
<comment type="caution">
    <text evidence="2">The sequence shown here is derived from an EMBL/GenBank/DDBJ whole genome shotgun (WGS) entry which is preliminary data.</text>
</comment>
<dbReference type="AlphaFoldDB" id="A0A9P3G9D2"/>
<accession>A0A9P3G9D2</accession>
<evidence type="ECO:0000313" key="3">
    <source>
        <dbReference type="Proteomes" id="UP000703269"/>
    </source>
</evidence>
<feature type="region of interest" description="Disordered" evidence="1">
    <location>
        <begin position="1"/>
        <end position="23"/>
    </location>
</feature>
<organism evidence="2 3">
    <name type="scientific">Phanerochaete sordida</name>
    <dbReference type="NCBI Taxonomy" id="48140"/>
    <lineage>
        <taxon>Eukaryota</taxon>
        <taxon>Fungi</taxon>
        <taxon>Dikarya</taxon>
        <taxon>Basidiomycota</taxon>
        <taxon>Agaricomycotina</taxon>
        <taxon>Agaricomycetes</taxon>
        <taxon>Polyporales</taxon>
        <taxon>Phanerochaetaceae</taxon>
        <taxon>Phanerochaete</taxon>
    </lineage>
</organism>
<protein>
    <submittedName>
        <fullName evidence="2">Uncharacterized protein</fullName>
    </submittedName>
</protein>
<evidence type="ECO:0000256" key="1">
    <source>
        <dbReference type="SAM" id="MobiDB-lite"/>
    </source>
</evidence>
<evidence type="ECO:0000313" key="2">
    <source>
        <dbReference type="EMBL" id="GJE90224.1"/>
    </source>
</evidence>
<gene>
    <name evidence="2" type="ORF">PsYK624_063510</name>
</gene>